<dbReference type="PROSITE" id="PS50935">
    <property type="entry name" value="SSB"/>
    <property type="match status" value="1"/>
</dbReference>
<dbReference type="InterPro" id="IPR000424">
    <property type="entry name" value="Primosome_PriB/ssb"/>
</dbReference>
<dbReference type="EMBL" id="POAF01000001">
    <property type="protein sequence ID" value="RBM04019.1"/>
    <property type="molecule type" value="Genomic_DNA"/>
</dbReference>
<dbReference type="Proteomes" id="UP000252167">
    <property type="component" value="Unassembled WGS sequence"/>
</dbReference>
<proteinExistence type="predicted"/>
<reference evidence="5 6" key="1">
    <citation type="submission" date="2018-01" db="EMBL/GenBank/DDBJ databases">
        <title>Glutamicibacter soli strain NHPC-3 Whole genome sequence and assembly.</title>
        <authorList>
            <person name="Choudhury P."/>
            <person name="Gupta D."/>
            <person name="Sengupta K."/>
            <person name="Jawed A."/>
            <person name="Sultana N."/>
            <person name="Saha P."/>
        </authorList>
    </citation>
    <scope>NUCLEOTIDE SEQUENCE [LARGE SCALE GENOMIC DNA]</scope>
    <source>
        <strain evidence="5 6">NHPC-3</strain>
    </source>
</reference>
<dbReference type="SUPFAM" id="SSF50249">
    <property type="entry name" value="Nucleic acid-binding proteins"/>
    <property type="match status" value="1"/>
</dbReference>
<dbReference type="GO" id="GO:0009295">
    <property type="term" value="C:nucleoid"/>
    <property type="evidence" value="ECO:0007669"/>
    <property type="project" value="TreeGrafter"/>
</dbReference>
<comment type="caution">
    <text evidence="5">The sequence shown here is derived from an EMBL/GenBank/DDBJ whole genome shotgun (WGS) entry which is preliminary data.</text>
</comment>
<dbReference type="AlphaFoldDB" id="A0A365YN97"/>
<dbReference type="GO" id="GO:0006260">
    <property type="term" value="P:DNA replication"/>
    <property type="evidence" value="ECO:0007669"/>
    <property type="project" value="InterPro"/>
</dbReference>
<dbReference type="PANTHER" id="PTHR10302">
    <property type="entry name" value="SINGLE-STRANDED DNA-BINDING PROTEIN"/>
    <property type="match status" value="1"/>
</dbReference>
<dbReference type="InterPro" id="IPR012340">
    <property type="entry name" value="NA-bd_OB-fold"/>
</dbReference>
<evidence type="ECO:0000256" key="4">
    <source>
        <dbReference type="SAM" id="MobiDB-lite"/>
    </source>
</evidence>
<evidence type="ECO:0000256" key="3">
    <source>
        <dbReference type="RuleBase" id="RU000524"/>
    </source>
</evidence>
<keyword evidence="6" id="KW-1185">Reference proteome</keyword>
<dbReference type="InterPro" id="IPR011344">
    <property type="entry name" value="ssDNA-bd"/>
</dbReference>
<dbReference type="PANTHER" id="PTHR10302:SF0">
    <property type="entry name" value="SINGLE-STRANDED DNA-BINDING PROTEIN, MITOCHONDRIAL"/>
    <property type="match status" value="1"/>
</dbReference>
<organism evidence="5 6">
    <name type="scientific">Glutamicibacter soli</name>
    <dbReference type="NCBI Taxonomy" id="453836"/>
    <lineage>
        <taxon>Bacteria</taxon>
        <taxon>Bacillati</taxon>
        <taxon>Actinomycetota</taxon>
        <taxon>Actinomycetes</taxon>
        <taxon>Micrococcales</taxon>
        <taxon>Micrococcaceae</taxon>
        <taxon>Glutamicibacter</taxon>
    </lineage>
</organism>
<dbReference type="GO" id="GO:0003697">
    <property type="term" value="F:single-stranded DNA binding"/>
    <property type="evidence" value="ECO:0007669"/>
    <property type="project" value="InterPro"/>
</dbReference>
<evidence type="ECO:0000313" key="5">
    <source>
        <dbReference type="EMBL" id="RBM04019.1"/>
    </source>
</evidence>
<sequence length="174" mass="19002">MEWKPAFAGSTFKGEQAMTDLMTIRGIVGTEPQLSITPKGLAVLKFRVATHERKRDGETGQWVDGATSWFSISAFRALAENAMESIAQGDHLVIFGKLQIRQFDRPDGTRGMSADLEAYSLGHDLRFGTSLFTKVRSDGGEAERVTHTSAAGNSRSSDEVRGENMWASEDTDAA</sequence>
<name>A0A365YN97_9MICC</name>
<accession>A0A365YN97</accession>
<dbReference type="Pfam" id="PF00436">
    <property type="entry name" value="SSB"/>
    <property type="match status" value="1"/>
</dbReference>
<evidence type="ECO:0000256" key="1">
    <source>
        <dbReference type="ARBA" id="ARBA00023125"/>
    </source>
</evidence>
<feature type="region of interest" description="Disordered" evidence="4">
    <location>
        <begin position="138"/>
        <end position="174"/>
    </location>
</feature>
<dbReference type="CDD" id="cd04496">
    <property type="entry name" value="SSB_OBF"/>
    <property type="match status" value="1"/>
</dbReference>
<protein>
    <recommendedName>
        <fullName evidence="3">Single-stranded DNA-binding protein</fullName>
    </recommendedName>
</protein>
<evidence type="ECO:0000256" key="2">
    <source>
        <dbReference type="PROSITE-ProRule" id="PRU00252"/>
    </source>
</evidence>
<dbReference type="NCBIfam" id="TIGR00621">
    <property type="entry name" value="ssb"/>
    <property type="match status" value="1"/>
</dbReference>
<keyword evidence="1 2" id="KW-0238">DNA-binding</keyword>
<evidence type="ECO:0000313" key="6">
    <source>
        <dbReference type="Proteomes" id="UP000252167"/>
    </source>
</evidence>
<dbReference type="Gene3D" id="2.40.50.140">
    <property type="entry name" value="Nucleic acid-binding proteins"/>
    <property type="match status" value="1"/>
</dbReference>
<gene>
    <name evidence="5" type="ORF">C1H84_01590</name>
</gene>